<dbReference type="Proteomes" id="UP000195128">
    <property type="component" value="Unassembled WGS sequence"/>
</dbReference>
<sequence>MVDKATCIIDTPLSDALNFNALKAMGIDRLKHLVGETWSNFNESDPGVTILDQLCYALTELGYCADFPINDVLTEKDGRIRYDGQFFEPQHILTCSPVTLDDYRKLVHDRIDVVEAIYIQAELIMADGAAQPSGRYLSAVHLAVEPSKELLAKVQTLLNSHRNLGELFLTPTPIAVRTLALAGTLRLSSTASVVNVQSRVLQALKAYVIPPVVRQGYQQLRDLGVEADEIFNGPDLQQGWVSGPDALGTKRDSVNLFELHALLLGIDGVEQLQGLCFSGPDAAKDTLDIHLDQIPDIDSSALVFTLGTVQHPLASLSEAADYLSDMREQHVSSGVESAVCRYPSLPQGRYRNIEAYYSIQNTFPDTYGIGANSLQSDLPDSRVASSRQLKGYLLVYDQLLANQFSQLAHVSDLFSFKLPKTALYTGSADTRGLGYSGVEVTYHCQPLYDVPGAIPLLRGNDAFHYQADPQQPDKLVARDAWLRFRQHPGNAYLHGLRAMMERVSEAQLRRDRMLTHLMARHGEQADRYDDMIRIGHGYGSDAKSRIVVKGIWLQNYRMLSYYRTCAFNREFATPLKVLPDSRQPHRHQPFAGHPTIDGQLDEALIYQRAELTQKDFRNFSAFELKVDILLGLSTHLLALAGKMQSLLDEPDFDEWLQASSGDSASYSKPHLDISVCHADTGHQLYESNGHLLTIAGAADRRLDRHDYRMHLDQLHWLATQRKSFLLIEHILLLPDIGQGPADYCLSASLVFPDYVGLVSQQGFDAFIQTLLEQHWPAHVMVNVVKMSHVGLRAMIPHFVLWHNSPRHAERREPAARVLARLLRLPAPSEVPHAG</sequence>
<evidence type="ECO:0000313" key="2">
    <source>
        <dbReference type="Proteomes" id="UP000195128"/>
    </source>
</evidence>
<dbReference type="AlphaFoldDB" id="A0A244EQM5"/>
<comment type="caution">
    <text evidence="1">The sequence shown here is derived from an EMBL/GenBank/DDBJ whole genome shotgun (WGS) entry which is preliminary data.</text>
</comment>
<reference evidence="1 2" key="1">
    <citation type="submission" date="2017-01" db="EMBL/GenBank/DDBJ databases">
        <authorList>
            <person name="Mah S.A."/>
            <person name="Swanson W.J."/>
            <person name="Moy G.W."/>
            <person name="Vacquier V.D."/>
        </authorList>
    </citation>
    <scope>NUCLEOTIDE SEQUENCE [LARGE SCALE GENOMIC DNA]</scope>
    <source>
        <strain evidence="1">PDD-32b-74</strain>
    </source>
</reference>
<evidence type="ECO:0000313" key="1">
    <source>
        <dbReference type="EMBL" id="OUM06829.1"/>
    </source>
</evidence>
<dbReference type="OrthoDB" id="8263000at2"/>
<name>A0A244EQM5_PSESX</name>
<gene>
    <name evidence="1" type="ORF">BW686_12900</name>
</gene>
<dbReference type="EMBL" id="MTSA01000009">
    <property type="protein sequence ID" value="OUM06829.1"/>
    <property type="molecule type" value="Genomic_DNA"/>
</dbReference>
<proteinExistence type="predicted"/>
<accession>A0A244EQM5</accession>
<dbReference type="RefSeq" id="WP_084917215.1">
    <property type="nucleotide sequence ID" value="NZ_MTSA01000009.1"/>
</dbReference>
<protein>
    <submittedName>
        <fullName evidence="1">Uncharacterized protein</fullName>
    </submittedName>
</protein>
<organism evidence="1 2">
    <name type="scientific">Pseudomonas syringae</name>
    <dbReference type="NCBI Taxonomy" id="317"/>
    <lineage>
        <taxon>Bacteria</taxon>
        <taxon>Pseudomonadati</taxon>
        <taxon>Pseudomonadota</taxon>
        <taxon>Gammaproteobacteria</taxon>
        <taxon>Pseudomonadales</taxon>
        <taxon>Pseudomonadaceae</taxon>
        <taxon>Pseudomonas</taxon>
    </lineage>
</organism>